<dbReference type="AlphaFoldDB" id="A0A1H2Q723"/>
<name>A0A1H2Q723_9FLAO</name>
<reference evidence="3 4" key="1">
    <citation type="submission" date="2016-10" db="EMBL/GenBank/DDBJ databases">
        <authorList>
            <person name="Varghese N."/>
            <person name="Submissions S."/>
        </authorList>
    </citation>
    <scope>NUCLEOTIDE SEQUENCE [LARGE SCALE GENOMIC DNA]</scope>
    <source>
        <strain evidence="3 4">DSM 11449</strain>
    </source>
</reference>
<dbReference type="GeneID" id="85018059"/>
<sequence length="266" mass="30925">MFRHQGKKRSAKNNLQIAVVLSFVAGIVNVVGFLFLSRLTTNVTGHFAFFIHDVSIAEFWKGTIYLCYILSFLCGSFTSGWLIEDANYHKRQNKYFRPTLLECLTLGCVILFNTLWEHFPHELTTFMLLYAMGLQNSFVTKISNATVRTTHLTGLFTDLGIELSQLFYIRRNNYLQQEKNIKNSIRLRLFIVVFFFLGGFFAGFAFVKLSLGIKTLFFAIAILLAGLYYDDVRFRYLTERRKHRDHPRHTKHPKHPKHTPTPLNTP</sequence>
<feature type="transmembrane region" description="Helical" evidence="2">
    <location>
        <begin position="63"/>
        <end position="83"/>
    </location>
</feature>
<proteinExistence type="predicted"/>
<feature type="transmembrane region" description="Helical" evidence="2">
    <location>
        <begin position="213"/>
        <end position="232"/>
    </location>
</feature>
<keyword evidence="2" id="KW-0812">Transmembrane</keyword>
<organism evidence="3 4">
    <name type="scientific">Capnocytophaga granulosa</name>
    <dbReference type="NCBI Taxonomy" id="45242"/>
    <lineage>
        <taxon>Bacteria</taxon>
        <taxon>Pseudomonadati</taxon>
        <taxon>Bacteroidota</taxon>
        <taxon>Flavobacteriia</taxon>
        <taxon>Flavobacteriales</taxon>
        <taxon>Flavobacteriaceae</taxon>
        <taxon>Capnocytophaga</taxon>
    </lineage>
</organism>
<dbReference type="EMBL" id="FNND01000001">
    <property type="protein sequence ID" value="SDW02976.1"/>
    <property type="molecule type" value="Genomic_DNA"/>
</dbReference>
<accession>A0A1H2Q723</accession>
<keyword evidence="2" id="KW-1133">Transmembrane helix</keyword>
<keyword evidence="4" id="KW-1185">Reference proteome</keyword>
<feature type="transmembrane region" description="Helical" evidence="2">
    <location>
        <begin position="15"/>
        <end position="36"/>
    </location>
</feature>
<comment type="caution">
    <text evidence="3">The sequence shown here is derived from an EMBL/GenBank/DDBJ whole genome shotgun (WGS) entry which is preliminary data.</text>
</comment>
<keyword evidence="2" id="KW-0472">Membrane</keyword>
<protein>
    <submittedName>
        <fullName evidence="3">Uncharacterized membrane protein YoaK, UPF0700 family</fullName>
    </submittedName>
</protein>
<dbReference type="InterPro" id="IPR010699">
    <property type="entry name" value="DUF1275"/>
</dbReference>
<feature type="compositionally biased region" description="Basic residues" evidence="1">
    <location>
        <begin position="243"/>
        <end position="258"/>
    </location>
</feature>
<evidence type="ECO:0000313" key="4">
    <source>
        <dbReference type="Proteomes" id="UP000182771"/>
    </source>
</evidence>
<dbReference type="Pfam" id="PF06912">
    <property type="entry name" value="DUF1275"/>
    <property type="match status" value="1"/>
</dbReference>
<dbReference type="Proteomes" id="UP000182771">
    <property type="component" value="Unassembled WGS sequence"/>
</dbReference>
<dbReference type="OrthoDB" id="270162at2"/>
<evidence type="ECO:0000256" key="1">
    <source>
        <dbReference type="SAM" id="MobiDB-lite"/>
    </source>
</evidence>
<dbReference type="RefSeq" id="WP_016419392.1">
    <property type="nucleotide sequence ID" value="NZ_FNND01000001.1"/>
</dbReference>
<evidence type="ECO:0000313" key="3">
    <source>
        <dbReference type="EMBL" id="SDW02976.1"/>
    </source>
</evidence>
<feature type="region of interest" description="Disordered" evidence="1">
    <location>
        <begin position="243"/>
        <end position="266"/>
    </location>
</feature>
<gene>
    <name evidence="3" type="ORF">SAMN05444420_10165</name>
</gene>
<dbReference type="PANTHER" id="PTHR37314:SF4">
    <property type="entry name" value="UPF0700 TRANSMEMBRANE PROTEIN YOAK"/>
    <property type="match status" value="1"/>
</dbReference>
<dbReference type="PANTHER" id="PTHR37314">
    <property type="entry name" value="SLR0142 PROTEIN"/>
    <property type="match status" value="1"/>
</dbReference>
<evidence type="ECO:0000256" key="2">
    <source>
        <dbReference type="SAM" id="Phobius"/>
    </source>
</evidence>
<feature type="transmembrane region" description="Helical" evidence="2">
    <location>
        <begin position="189"/>
        <end position="207"/>
    </location>
</feature>